<organism evidence="5 6">
    <name type="scientific">Rhodococcus tukisamuensis</name>
    <dbReference type="NCBI Taxonomy" id="168276"/>
    <lineage>
        <taxon>Bacteria</taxon>
        <taxon>Bacillati</taxon>
        <taxon>Actinomycetota</taxon>
        <taxon>Actinomycetes</taxon>
        <taxon>Mycobacteriales</taxon>
        <taxon>Nocardiaceae</taxon>
        <taxon>Rhodococcus</taxon>
    </lineage>
</organism>
<dbReference type="Pfam" id="PF12833">
    <property type="entry name" value="HTH_18"/>
    <property type="match status" value="1"/>
</dbReference>
<evidence type="ECO:0000256" key="1">
    <source>
        <dbReference type="ARBA" id="ARBA00023015"/>
    </source>
</evidence>
<dbReference type="InterPro" id="IPR018060">
    <property type="entry name" value="HTH_AraC"/>
</dbReference>
<evidence type="ECO:0000256" key="2">
    <source>
        <dbReference type="ARBA" id="ARBA00023125"/>
    </source>
</evidence>
<dbReference type="PROSITE" id="PS01124">
    <property type="entry name" value="HTH_ARAC_FAMILY_2"/>
    <property type="match status" value="1"/>
</dbReference>
<dbReference type="STRING" id="168276.SAMN05444580_10298"/>
<reference evidence="5 6" key="1">
    <citation type="submission" date="2016-10" db="EMBL/GenBank/DDBJ databases">
        <authorList>
            <person name="de Groot N.N."/>
        </authorList>
    </citation>
    <scope>NUCLEOTIDE SEQUENCE [LARGE SCALE GENOMIC DNA]</scope>
    <source>
        <strain evidence="5 6">JCM 11308</strain>
    </source>
</reference>
<name>A0A1G6QJU3_9NOCA</name>
<proteinExistence type="predicted"/>
<dbReference type="InterPro" id="IPR009057">
    <property type="entry name" value="Homeodomain-like_sf"/>
</dbReference>
<evidence type="ECO:0000256" key="3">
    <source>
        <dbReference type="ARBA" id="ARBA00023163"/>
    </source>
</evidence>
<dbReference type="EMBL" id="FNAB01000002">
    <property type="protein sequence ID" value="SDC92568.1"/>
    <property type="molecule type" value="Genomic_DNA"/>
</dbReference>
<dbReference type="RefSeq" id="WP_072843836.1">
    <property type="nucleotide sequence ID" value="NZ_FNAB01000002.1"/>
</dbReference>
<keyword evidence="2" id="KW-0238">DNA-binding</keyword>
<dbReference type="AlphaFoldDB" id="A0A1G6QJU3"/>
<accession>A0A1G6QJU3</accession>
<dbReference type="SUPFAM" id="SSF46689">
    <property type="entry name" value="Homeodomain-like"/>
    <property type="match status" value="1"/>
</dbReference>
<dbReference type="InterPro" id="IPR046532">
    <property type="entry name" value="DUF6597"/>
</dbReference>
<dbReference type="GO" id="GO:0043565">
    <property type="term" value="F:sequence-specific DNA binding"/>
    <property type="evidence" value="ECO:0007669"/>
    <property type="project" value="InterPro"/>
</dbReference>
<sequence length="292" mass="32156">MASLTDATGSRGILRPSQVGSVYRLGRYPCDPRLDPYVEHYWSVRWALDTPRREQSSVLSHPAVHLSFEEGEEPVRHGHPLPSVLVHGVITTRFDIELAGRGRVLGVKFRPGGFTALTGLDASRFTDSVASLPTVVPGAEGLWDEVFACEDDEGRCAVAERHLVAWLPSEVDPDYVRVRALVDDVAADRGVVRSAELARRHAMSDRTMQRLLRRYVGISAAWLIRRYRLLDAMTALQEDPGLDLAELALTLGWYDQSHLTRDFTAAVGVPPSRYGRGLDTGRGGDGTSASAR</sequence>
<keyword evidence="6" id="KW-1185">Reference proteome</keyword>
<gene>
    <name evidence="5" type="ORF">SAMN05444580_10298</name>
</gene>
<evidence type="ECO:0000313" key="6">
    <source>
        <dbReference type="Proteomes" id="UP000199417"/>
    </source>
</evidence>
<keyword evidence="3" id="KW-0804">Transcription</keyword>
<dbReference type="Proteomes" id="UP000199417">
    <property type="component" value="Unassembled WGS sequence"/>
</dbReference>
<evidence type="ECO:0000259" key="4">
    <source>
        <dbReference type="PROSITE" id="PS01124"/>
    </source>
</evidence>
<feature type="domain" description="HTH araC/xylS-type" evidence="4">
    <location>
        <begin position="176"/>
        <end position="277"/>
    </location>
</feature>
<dbReference type="GO" id="GO:0003700">
    <property type="term" value="F:DNA-binding transcription factor activity"/>
    <property type="evidence" value="ECO:0007669"/>
    <property type="project" value="InterPro"/>
</dbReference>
<keyword evidence="1" id="KW-0805">Transcription regulation</keyword>
<dbReference type="Gene3D" id="1.10.10.60">
    <property type="entry name" value="Homeodomain-like"/>
    <property type="match status" value="1"/>
</dbReference>
<dbReference type="Pfam" id="PF20240">
    <property type="entry name" value="DUF6597"/>
    <property type="match status" value="1"/>
</dbReference>
<dbReference type="SMART" id="SM00342">
    <property type="entry name" value="HTH_ARAC"/>
    <property type="match status" value="1"/>
</dbReference>
<evidence type="ECO:0000313" key="5">
    <source>
        <dbReference type="EMBL" id="SDC92568.1"/>
    </source>
</evidence>
<dbReference type="PANTHER" id="PTHR46796">
    <property type="entry name" value="HTH-TYPE TRANSCRIPTIONAL ACTIVATOR RHAS-RELATED"/>
    <property type="match status" value="1"/>
</dbReference>
<protein>
    <submittedName>
        <fullName evidence="5">Helix-turn-helix domain-containing protein</fullName>
    </submittedName>
</protein>
<dbReference type="InterPro" id="IPR050204">
    <property type="entry name" value="AraC_XylS_family_regulators"/>
</dbReference>